<dbReference type="AlphaFoldDB" id="A0A183S9F4"/>
<keyword evidence="2" id="KW-1185">Reference proteome</keyword>
<gene>
    <name evidence="1" type="ORF">SSLN_LOCUS852</name>
</gene>
<organism evidence="3">
    <name type="scientific">Schistocephalus solidus</name>
    <name type="common">Tapeworm</name>
    <dbReference type="NCBI Taxonomy" id="70667"/>
    <lineage>
        <taxon>Eukaryota</taxon>
        <taxon>Metazoa</taxon>
        <taxon>Spiralia</taxon>
        <taxon>Lophotrochozoa</taxon>
        <taxon>Platyhelminthes</taxon>
        <taxon>Cestoda</taxon>
        <taxon>Eucestoda</taxon>
        <taxon>Diphyllobothriidea</taxon>
        <taxon>Diphyllobothriidae</taxon>
        <taxon>Schistocephalus</taxon>
    </lineage>
</organism>
<protein>
    <submittedName>
        <fullName evidence="1 3">Uncharacterized protein</fullName>
    </submittedName>
</protein>
<evidence type="ECO:0000313" key="3">
    <source>
        <dbReference type="WBParaSite" id="SSLN_0000088701-mRNA-1"/>
    </source>
</evidence>
<dbReference type="EMBL" id="UYSU01000897">
    <property type="protein sequence ID" value="VDL86362.1"/>
    <property type="molecule type" value="Genomic_DNA"/>
</dbReference>
<evidence type="ECO:0000313" key="1">
    <source>
        <dbReference type="EMBL" id="VDL86362.1"/>
    </source>
</evidence>
<dbReference type="Proteomes" id="UP000275846">
    <property type="component" value="Unassembled WGS sequence"/>
</dbReference>
<evidence type="ECO:0000313" key="2">
    <source>
        <dbReference type="Proteomes" id="UP000275846"/>
    </source>
</evidence>
<dbReference type="OrthoDB" id="514248at2759"/>
<accession>A0A183S9F4</accession>
<name>A0A183S9F4_SCHSO</name>
<reference evidence="1 2" key="2">
    <citation type="submission" date="2018-11" db="EMBL/GenBank/DDBJ databases">
        <authorList>
            <consortium name="Pathogen Informatics"/>
        </authorList>
    </citation>
    <scope>NUCLEOTIDE SEQUENCE [LARGE SCALE GENOMIC DNA]</scope>
    <source>
        <strain evidence="1 2">NST_G2</strain>
    </source>
</reference>
<dbReference type="WBParaSite" id="SSLN_0000088701-mRNA-1">
    <property type="protein sequence ID" value="SSLN_0000088701-mRNA-1"/>
    <property type="gene ID" value="SSLN_0000088701"/>
</dbReference>
<proteinExistence type="predicted"/>
<sequence length="284" mass="31189">MVEVMELMPIVRVGQSEGGLAEVDVEVGIFGLLVHCVRDLVLPFQPQYSAEEAEMEVIQLSGLVRVDGPGLCSKKECRHDDGLVHLQFGFQVNTLAISHGGLKPAEEATYHAASYALVEQYRSVDPTRIVDNRYGLLCWWSEKSEMSPAGRAGPRRICPSLHQSSSLGSEGADDGGKLVSPKRQVEVHQAIIDTLWQIRQKSHDIPPDGKSNTSVLSLFLWPAAPEELVASTHLLQLTLLRKSGLAESNNVHLVARPFPGDFQRPPFQPVTPRIVQKGTYIPGC</sequence>
<reference evidence="3" key="1">
    <citation type="submission" date="2016-06" db="UniProtKB">
        <authorList>
            <consortium name="WormBaseParasite"/>
        </authorList>
    </citation>
    <scope>IDENTIFICATION</scope>
</reference>